<feature type="compositionally biased region" description="Pro residues" evidence="1">
    <location>
        <begin position="130"/>
        <end position="140"/>
    </location>
</feature>
<name>A0A8S3G7I8_9BILA</name>
<gene>
    <name evidence="2" type="ORF">SMN809_LOCUS63864</name>
</gene>
<dbReference type="Proteomes" id="UP000676336">
    <property type="component" value="Unassembled WGS sequence"/>
</dbReference>
<dbReference type="EMBL" id="CAJOBI010281777">
    <property type="protein sequence ID" value="CAF5150250.1"/>
    <property type="molecule type" value="Genomic_DNA"/>
</dbReference>
<feature type="compositionally biased region" description="Polar residues" evidence="1">
    <location>
        <begin position="141"/>
        <end position="150"/>
    </location>
</feature>
<feature type="region of interest" description="Disordered" evidence="1">
    <location>
        <begin position="118"/>
        <end position="165"/>
    </location>
</feature>
<reference evidence="2" key="1">
    <citation type="submission" date="2021-02" db="EMBL/GenBank/DDBJ databases">
        <authorList>
            <person name="Nowell W R."/>
        </authorList>
    </citation>
    <scope>NUCLEOTIDE SEQUENCE</scope>
</reference>
<feature type="compositionally biased region" description="Basic and acidic residues" evidence="1">
    <location>
        <begin position="118"/>
        <end position="129"/>
    </location>
</feature>
<evidence type="ECO:0000256" key="1">
    <source>
        <dbReference type="SAM" id="MobiDB-lite"/>
    </source>
</evidence>
<organism evidence="2 3">
    <name type="scientific">Rotaria magnacalcarata</name>
    <dbReference type="NCBI Taxonomy" id="392030"/>
    <lineage>
        <taxon>Eukaryota</taxon>
        <taxon>Metazoa</taxon>
        <taxon>Spiralia</taxon>
        <taxon>Gnathifera</taxon>
        <taxon>Rotifera</taxon>
        <taxon>Eurotatoria</taxon>
        <taxon>Bdelloidea</taxon>
        <taxon>Philodinida</taxon>
        <taxon>Philodinidae</taxon>
        <taxon>Rotaria</taxon>
    </lineage>
</organism>
<sequence length="214" mass="24308">MAATTVKTEAILNDKMKFRTQIIDGKPQIFFDTNESSAKSRSKRNSRAANSTNRLPDQNKNKLNNQQSSAQNGANKQKVKTEQSTNKVRVNDDGSSLGVYMTMDELAELVKAVKENAKTDDKPHNEVKPEPMPPPPPPPVQQYNEATTRPSIPKLELPSEPAPVRVSPREQVLSIMAEKKRQKWIREKAEIERLQMEIQYDQLKQQLSPRHNKP</sequence>
<feature type="region of interest" description="Disordered" evidence="1">
    <location>
        <begin position="31"/>
        <end position="95"/>
    </location>
</feature>
<evidence type="ECO:0000313" key="2">
    <source>
        <dbReference type="EMBL" id="CAF5150250.1"/>
    </source>
</evidence>
<feature type="non-terminal residue" evidence="2">
    <location>
        <position position="1"/>
    </location>
</feature>
<feature type="compositionally biased region" description="Low complexity" evidence="1">
    <location>
        <begin position="61"/>
        <end position="76"/>
    </location>
</feature>
<dbReference type="AlphaFoldDB" id="A0A8S3G7I8"/>
<protein>
    <submittedName>
        <fullName evidence="2">Uncharacterized protein</fullName>
    </submittedName>
</protein>
<evidence type="ECO:0000313" key="3">
    <source>
        <dbReference type="Proteomes" id="UP000676336"/>
    </source>
</evidence>
<accession>A0A8S3G7I8</accession>
<comment type="caution">
    <text evidence="2">The sequence shown here is derived from an EMBL/GenBank/DDBJ whole genome shotgun (WGS) entry which is preliminary data.</text>
</comment>
<proteinExistence type="predicted"/>